<evidence type="ECO:0000313" key="2">
    <source>
        <dbReference type="EMBL" id="KAH0558885.1"/>
    </source>
</evidence>
<protein>
    <submittedName>
        <fullName evidence="2">Uncharacterized protein</fullName>
    </submittedName>
</protein>
<feature type="transmembrane region" description="Helical" evidence="1">
    <location>
        <begin position="307"/>
        <end position="325"/>
    </location>
</feature>
<keyword evidence="1" id="KW-0472">Membrane</keyword>
<keyword evidence="3" id="KW-1185">Reference proteome</keyword>
<name>A0A9P8RP14_9PEZI</name>
<gene>
    <name evidence="2" type="ORF">GP486_004485</name>
</gene>
<dbReference type="AlphaFoldDB" id="A0A9P8RP14"/>
<keyword evidence="1" id="KW-0812">Transmembrane</keyword>
<evidence type="ECO:0000313" key="3">
    <source>
        <dbReference type="Proteomes" id="UP000750711"/>
    </source>
</evidence>
<organism evidence="2 3">
    <name type="scientific">Trichoglossum hirsutum</name>
    <dbReference type="NCBI Taxonomy" id="265104"/>
    <lineage>
        <taxon>Eukaryota</taxon>
        <taxon>Fungi</taxon>
        <taxon>Dikarya</taxon>
        <taxon>Ascomycota</taxon>
        <taxon>Pezizomycotina</taxon>
        <taxon>Geoglossomycetes</taxon>
        <taxon>Geoglossales</taxon>
        <taxon>Geoglossaceae</taxon>
        <taxon>Trichoglossum</taxon>
    </lineage>
</organism>
<sequence>MPVSIQEISLAGSFFSFQAAADMALGGGALYDIDSDIVLYQGGCVLADGTNNCTAACLNESLALRNLSSIQNCMVESNGTGCFPDICYFIDASVNPDVGGIGTFISYFMQIAIALAAWTVLRFFDTWTRNVIFCFMCPFGFSRAKQKAVSCQKMLRGNRQHAALKTALVEFHKAQCYFMLALQIAALVALGDGFKVLESKNYQQLYNNIALVSDVSIGGLLLATFVLFCLHCEGMKSWYAFTLSTSTVFASIATFIKVSGFRASIDDVQNPGNFGSCGGNPSPTKYCLESYSYGDDYYQYLTPTDSAFSKSVLICSLVVLALLFVDQCELFRPRDDNDSGSRDINDKPPRVNSYEYLKVWIKDWPIWRRPEPPAFLKWIRLDTAERVIRSGTATLVLAIEIYYLTLFSALLTNLWQIFSNNSTSTTTSSWSFGQIIAVTIWVPSTVEYIYLMSRRSPAVSSPEAVARPMT</sequence>
<feature type="transmembrane region" description="Helical" evidence="1">
    <location>
        <begin position="177"/>
        <end position="197"/>
    </location>
</feature>
<dbReference type="EMBL" id="JAGHQM010000711">
    <property type="protein sequence ID" value="KAH0558885.1"/>
    <property type="molecule type" value="Genomic_DNA"/>
</dbReference>
<proteinExistence type="predicted"/>
<accession>A0A9P8RP14</accession>
<reference evidence="2" key="1">
    <citation type="submission" date="2021-03" db="EMBL/GenBank/DDBJ databases">
        <title>Comparative genomics and phylogenomic investigation of the class Geoglossomycetes provide insights into ecological specialization and systematics.</title>
        <authorList>
            <person name="Melie T."/>
            <person name="Pirro S."/>
            <person name="Miller A.N."/>
            <person name="Quandt A."/>
        </authorList>
    </citation>
    <scope>NUCLEOTIDE SEQUENCE</scope>
    <source>
        <strain evidence="2">CAQ_001_2017</strain>
    </source>
</reference>
<feature type="transmembrane region" description="Helical" evidence="1">
    <location>
        <begin position="430"/>
        <end position="451"/>
    </location>
</feature>
<feature type="transmembrane region" description="Helical" evidence="1">
    <location>
        <begin position="209"/>
        <end position="230"/>
    </location>
</feature>
<feature type="transmembrane region" description="Helical" evidence="1">
    <location>
        <begin position="395"/>
        <end position="418"/>
    </location>
</feature>
<feature type="transmembrane region" description="Helical" evidence="1">
    <location>
        <begin position="104"/>
        <end position="124"/>
    </location>
</feature>
<feature type="transmembrane region" description="Helical" evidence="1">
    <location>
        <begin position="237"/>
        <end position="256"/>
    </location>
</feature>
<keyword evidence="1" id="KW-1133">Transmembrane helix</keyword>
<evidence type="ECO:0000256" key="1">
    <source>
        <dbReference type="SAM" id="Phobius"/>
    </source>
</evidence>
<comment type="caution">
    <text evidence="2">The sequence shown here is derived from an EMBL/GenBank/DDBJ whole genome shotgun (WGS) entry which is preliminary data.</text>
</comment>
<dbReference type="Proteomes" id="UP000750711">
    <property type="component" value="Unassembled WGS sequence"/>
</dbReference>